<dbReference type="AlphaFoldDB" id="A0AAX0KBN0"/>
<dbReference type="SUPFAM" id="SSF103054">
    <property type="entry name" value="General secretion pathway protein M, EpsM"/>
    <property type="match status" value="1"/>
</dbReference>
<keyword evidence="9 10" id="KW-0472">Membrane</keyword>
<evidence type="ECO:0000256" key="5">
    <source>
        <dbReference type="ARBA" id="ARBA00022519"/>
    </source>
</evidence>
<keyword evidence="3" id="KW-0813">Transport</keyword>
<dbReference type="InterPro" id="IPR007690">
    <property type="entry name" value="T2SS_GspM"/>
</dbReference>
<dbReference type="Proteomes" id="UP000188855">
    <property type="component" value="Unassembled WGS sequence"/>
</dbReference>
<gene>
    <name evidence="11" type="ORF">BMT91_18040</name>
</gene>
<dbReference type="Gene3D" id="3.30.1360.100">
    <property type="entry name" value="General secretion pathway protein M, EpsM"/>
    <property type="match status" value="1"/>
</dbReference>
<keyword evidence="7" id="KW-0653">Protein transport</keyword>
<protein>
    <submittedName>
        <fullName evidence="11">General secretion pathway protein</fullName>
    </submittedName>
</protein>
<evidence type="ECO:0000256" key="3">
    <source>
        <dbReference type="ARBA" id="ARBA00022448"/>
    </source>
</evidence>
<dbReference type="GO" id="GO:0015627">
    <property type="term" value="C:type II protein secretion system complex"/>
    <property type="evidence" value="ECO:0007669"/>
    <property type="project" value="InterPro"/>
</dbReference>
<evidence type="ECO:0000256" key="1">
    <source>
        <dbReference type="ARBA" id="ARBA00004377"/>
    </source>
</evidence>
<dbReference type="Pfam" id="PF04612">
    <property type="entry name" value="T2SSM"/>
    <property type="match status" value="1"/>
</dbReference>
<evidence type="ECO:0000256" key="9">
    <source>
        <dbReference type="ARBA" id="ARBA00023136"/>
    </source>
</evidence>
<organism evidence="11 12">
    <name type="scientific">Escherichia coli</name>
    <dbReference type="NCBI Taxonomy" id="562"/>
    <lineage>
        <taxon>Bacteria</taxon>
        <taxon>Pseudomonadati</taxon>
        <taxon>Pseudomonadota</taxon>
        <taxon>Gammaproteobacteria</taxon>
        <taxon>Enterobacterales</taxon>
        <taxon>Enterobacteriaceae</taxon>
        <taxon>Escherichia</taxon>
    </lineage>
</organism>
<comment type="similarity">
    <text evidence="2">Belongs to the GSP M family.</text>
</comment>
<proteinExistence type="inferred from homology"/>
<keyword evidence="8 10" id="KW-1133">Transmembrane helix</keyword>
<name>A0AAX0KBN0_ECOLX</name>
<sequence>MLRDKLIHYFQQWRERQLSRGEYWLAQHLAGRSPREKGMLLAAAAFLFSAGYYVLIWQPLSERIEQQETMLQQLEVMNTRLKRAAPDIIAARKSATTTPAQVSRVISDSASAHSVVIKRIAERGENIQVWIDPVVFNDLLNWLNALDEKYALRVTQIDVSAGEKPGMVNVQRLEFRRGRCCHPCHSHPLNST</sequence>
<evidence type="ECO:0000256" key="10">
    <source>
        <dbReference type="SAM" id="Phobius"/>
    </source>
</evidence>
<evidence type="ECO:0000256" key="7">
    <source>
        <dbReference type="ARBA" id="ARBA00022927"/>
    </source>
</evidence>
<dbReference type="GO" id="GO:0015628">
    <property type="term" value="P:protein secretion by the type II secretion system"/>
    <property type="evidence" value="ECO:0007669"/>
    <property type="project" value="InterPro"/>
</dbReference>
<keyword evidence="6 10" id="KW-0812">Transmembrane</keyword>
<dbReference type="NCBIfam" id="NF007274">
    <property type="entry name" value="PRK09731.1"/>
    <property type="match status" value="1"/>
</dbReference>
<reference evidence="11 12" key="1">
    <citation type="submission" date="2016-10" db="EMBL/GenBank/DDBJ databases">
        <title>Whole genome sequences of antibiotic resistant commensal Escherichia coli from healthy Australian adults.</title>
        <authorList>
            <person name="Moran R.A."/>
            <person name="Anantham S."/>
            <person name="Nigro S.J."/>
            <person name="Holt K.E."/>
            <person name="Hall R.M."/>
        </authorList>
    </citation>
    <scope>NUCLEOTIDE SEQUENCE [LARGE SCALE GENOMIC DNA]</scope>
    <source>
        <strain evidence="11 12">2.3-R4</strain>
    </source>
</reference>
<evidence type="ECO:0000256" key="2">
    <source>
        <dbReference type="ARBA" id="ARBA00010637"/>
    </source>
</evidence>
<comment type="subcellular location">
    <subcellularLocation>
        <location evidence="1">Cell inner membrane</location>
        <topology evidence="1">Single-pass membrane protein</topology>
    </subcellularLocation>
</comment>
<dbReference type="RefSeq" id="WP_000942846.1">
    <property type="nucleotide sequence ID" value="NZ_CAJSIR010000053.1"/>
</dbReference>
<keyword evidence="4" id="KW-1003">Cell membrane</keyword>
<evidence type="ECO:0000313" key="12">
    <source>
        <dbReference type="Proteomes" id="UP000188855"/>
    </source>
</evidence>
<keyword evidence="5" id="KW-0997">Cell inner membrane</keyword>
<dbReference type="EMBL" id="MPAF01000036">
    <property type="protein sequence ID" value="OOK26018.1"/>
    <property type="molecule type" value="Genomic_DNA"/>
</dbReference>
<evidence type="ECO:0000256" key="8">
    <source>
        <dbReference type="ARBA" id="ARBA00022989"/>
    </source>
</evidence>
<dbReference type="InterPro" id="IPR023229">
    <property type="entry name" value="T2SS_M_periplasmic_sf"/>
</dbReference>
<evidence type="ECO:0000256" key="6">
    <source>
        <dbReference type="ARBA" id="ARBA00022692"/>
    </source>
</evidence>
<accession>A0AAX0KBN0</accession>
<evidence type="ECO:0000313" key="11">
    <source>
        <dbReference type="EMBL" id="OOK26018.1"/>
    </source>
</evidence>
<feature type="transmembrane region" description="Helical" evidence="10">
    <location>
        <begin position="38"/>
        <end position="57"/>
    </location>
</feature>
<comment type="caution">
    <text evidence="11">The sequence shown here is derived from an EMBL/GenBank/DDBJ whole genome shotgun (WGS) entry which is preliminary data.</text>
</comment>
<evidence type="ECO:0000256" key="4">
    <source>
        <dbReference type="ARBA" id="ARBA00022475"/>
    </source>
</evidence>
<dbReference type="GO" id="GO:0005886">
    <property type="term" value="C:plasma membrane"/>
    <property type="evidence" value="ECO:0007669"/>
    <property type="project" value="UniProtKB-SubCell"/>
</dbReference>